<feature type="active site" description="Nucleophile" evidence="3">
    <location>
        <position position="364"/>
    </location>
</feature>
<dbReference type="OrthoDB" id="248552at2"/>
<reference evidence="5 6" key="1">
    <citation type="submission" date="2016-10" db="EMBL/GenBank/DDBJ databases">
        <authorList>
            <person name="de Groot N.N."/>
        </authorList>
    </citation>
    <scope>NUCLEOTIDE SEQUENCE [LARGE SCALE GENOMIC DNA]</scope>
    <source>
        <strain evidence="5 6">DSM 22012</strain>
    </source>
</reference>
<dbReference type="Gene3D" id="3.75.10.20">
    <property type="entry name" value="Succinylarginine dihydrolase"/>
    <property type="match status" value="1"/>
</dbReference>
<feature type="active site" evidence="3">
    <location>
        <position position="174"/>
    </location>
</feature>
<dbReference type="NCBIfam" id="TIGR03241">
    <property type="entry name" value="arg_catab_astB"/>
    <property type="match status" value="1"/>
</dbReference>
<comment type="subunit">
    <text evidence="3">Homodimer.</text>
</comment>
<keyword evidence="2 3" id="KW-0378">Hydrolase</keyword>
<feature type="binding site" evidence="3">
    <location>
        <position position="358"/>
    </location>
    <ligand>
        <name>substrate</name>
    </ligand>
</feature>
<dbReference type="NCBIfam" id="NF009789">
    <property type="entry name" value="PRK13281.1"/>
    <property type="match status" value="1"/>
</dbReference>
<dbReference type="EMBL" id="FNVQ01000001">
    <property type="protein sequence ID" value="SEG24672.1"/>
    <property type="molecule type" value="Genomic_DNA"/>
</dbReference>
<comment type="function">
    <text evidence="3">Catalyzes the hydrolysis of N(2)-succinylarginine into N(2)-succinylornithine, ammonia and CO(2).</text>
</comment>
<feature type="binding site" evidence="3">
    <location>
        <position position="212"/>
    </location>
    <ligand>
        <name>substrate</name>
    </ligand>
</feature>
<comment type="catalytic activity">
    <reaction evidence="3">
        <text>N(2)-succinyl-L-arginine + 2 H2O + 2 H(+) = N(2)-succinyl-L-ornithine + 2 NH4(+) + CO2</text>
        <dbReference type="Rhea" id="RHEA:19533"/>
        <dbReference type="ChEBI" id="CHEBI:15377"/>
        <dbReference type="ChEBI" id="CHEBI:15378"/>
        <dbReference type="ChEBI" id="CHEBI:16526"/>
        <dbReference type="ChEBI" id="CHEBI:28938"/>
        <dbReference type="ChEBI" id="CHEBI:58241"/>
        <dbReference type="ChEBI" id="CHEBI:58514"/>
        <dbReference type="EC" id="3.5.3.23"/>
    </reaction>
</comment>
<dbReference type="UniPathway" id="UPA00185">
    <property type="reaction ID" value="UER00280"/>
</dbReference>
<dbReference type="InterPro" id="IPR037031">
    <property type="entry name" value="AstB_sf"/>
</dbReference>
<dbReference type="Proteomes" id="UP000236745">
    <property type="component" value="Unassembled WGS sequence"/>
</dbReference>
<proteinExistence type="inferred from homology"/>
<feature type="active site" evidence="3">
    <location>
        <position position="248"/>
    </location>
</feature>
<accession>A0A1H5YM05</accession>
<sequence>MTAREANFDGLVGPSHNYAGLSRGNIASEQHRGLTSHPREAALQGLAKMNRLSELGLIQGVIPPQERPDLATLRRLGFHGSDARVLADAEREAPLLLHNCASASAMWSANAATVSPSADTSDGRVHFTPANLISKLHRSLEAGTTAQLLQAIFPDTDHFAHHAPLPAHPLLGDEGAANHNRLCGEYGDSAVELFVYGGSSSSPLAPRHFPARQTLEASQAIARKHRLKEECALYVQQNPEVIDQGVFHNDVIAVSNRGLLFCHEQAFVDQQALYRALEQRVGKDFRLIEVSSDEVDVKDAVSSYLFNSQLLSLADASNLLLAPTESRDNPRVSSYLKQLEGRGIDKIEFCDLRQSMANGGGPACLRLRVVLTEKELAAVNPGVLLNEPLYDRLRAWVETFYPESLTPSDLADPALLQSGREALDQLTRLLGLGSVYPFQRD</sequence>
<dbReference type="Pfam" id="PF04996">
    <property type="entry name" value="AstB"/>
    <property type="match status" value="1"/>
</dbReference>
<gene>
    <name evidence="3" type="primary">astB</name>
    <name evidence="5" type="ORF">SAMN05444390_1011806</name>
</gene>
<dbReference type="EC" id="3.5.3.23" evidence="3 4"/>
<evidence type="ECO:0000256" key="3">
    <source>
        <dbReference type="HAMAP-Rule" id="MF_01172"/>
    </source>
</evidence>
<evidence type="ECO:0000256" key="4">
    <source>
        <dbReference type="NCBIfam" id="TIGR03241"/>
    </source>
</evidence>
<keyword evidence="6" id="KW-1185">Reference proteome</keyword>
<dbReference type="AlphaFoldDB" id="A0A1H5YM05"/>
<dbReference type="PANTHER" id="PTHR30420">
    <property type="entry name" value="N-SUCCINYLARGININE DIHYDROLASE"/>
    <property type="match status" value="1"/>
</dbReference>
<feature type="binding site" evidence="3">
    <location>
        <begin position="137"/>
        <end position="138"/>
    </location>
    <ligand>
        <name>substrate</name>
    </ligand>
</feature>
<name>A0A1H5YM05_9GAMM</name>
<dbReference type="GO" id="GO:0019545">
    <property type="term" value="P:L-arginine catabolic process to succinate"/>
    <property type="evidence" value="ECO:0007669"/>
    <property type="project" value="UniProtKB-UniRule"/>
</dbReference>
<evidence type="ECO:0000256" key="2">
    <source>
        <dbReference type="ARBA" id="ARBA00022801"/>
    </source>
</evidence>
<keyword evidence="1 3" id="KW-0056">Arginine metabolism</keyword>
<evidence type="ECO:0000313" key="6">
    <source>
        <dbReference type="Proteomes" id="UP000236745"/>
    </source>
</evidence>
<evidence type="ECO:0000256" key="1">
    <source>
        <dbReference type="ARBA" id="ARBA00022503"/>
    </source>
</evidence>
<dbReference type="RefSeq" id="WP_104002677.1">
    <property type="nucleotide sequence ID" value="NZ_FNVQ01000001.1"/>
</dbReference>
<dbReference type="SUPFAM" id="SSF55909">
    <property type="entry name" value="Pentein"/>
    <property type="match status" value="1"/>
</dbReference>
<feature type="binding site" evidence="3">
    <location>
        <begin position="19"/>
        <end position="28"/>
    </location>
    <ligand>
        <name>substrate</name>
    </ligand>
</feature>
<comment type="similarity">
    <text evidence="3">Belongs to the succinylarginine dihydrolase family.</text>
</comment>
<organism evidence="5 6">
    <name type="scientific">Marinobacterium lutimaris</name>
    <dbReference type="NCBI Taxonomy" id="568106"/>
    <lineage>
        <taxon>Bacteria</taxon>
        <taxon>Pseudomonadati</taxon>
        <taxon>Pseudomonadota</taxon>
        <taxon>Gammaproteobacteria</taxon>
        <taxon>Oceanospirillales</taxon>
        <taxon>Oceanospirillaceae</taxon>
        <taxon>Marinobacterium</taxon>
    </lineage>
</organism>
<evidence type="ECO:0000313" key="5">
    <source>
        <dbReference type="EMBL" id="SEG24672.1"/>
    </source>
</evidence>
<dbReference type="GO" id="GO:0019544">
    <property type="term" value="P:L-arginine catabolic process to L-glutamate"/>
    <property type="evidence" value="ECO:0007669"/>
    <property type="project" value="UniProtKB-UniRule"/>
</dbReference>
<comment type="pathway">
    <text evidence="3">Amino-acid degradation; L-arginine degradation via AST pathway; L-glutamate and succinate from L-arginine: step 2/5.</text>
</comment>
<feature type="binding site" evidence="3">
    <location>
        <position position="250"/>
    </location>
    <ligand>
        <name>substrate</name>
    </ligand>
</feature>
<dbReference type="PANTHER" id="PTHR30420:SF2">
    <property type="entry name" value="N-SUCCINYLARGININE DIHYDROLASE"/>
    <property type="match status" value="1"/>
</dbReference>
<dbReference type="GO" id="GO:0009015">
    <property type="term" value="F:N-succinylarginine dihydrolase activity"/>
    <property type="evidence" value="ECO:0007669"/>
    <property type="project" value="UniProtKB-UniRule"/>
</dbReference>
<dbReference type="HAMAP" id="MF_01172">
    <property type="entry name" value="AstB"/>
    <property type="match status" value="1"/>
</dbReference>
<feature type="binding site" evidence="3">
    <location>
        <position position="110"/>
    </location>
    <ligand>
        <name>substrate</name>
    </ligand>
</feature>
<protein>
    <recommendedName>
        <fullName evidence="3 4">N-succinylarginine dihydrolase</fullName>
        <ecNumber evidence="3 4">3.5.3.23</ecNumber>
    </recommendedName>
</protein>
<dbReference type="InterPro" id="IPR007079">
    <property type="entry name" value="SuccinylArg_d-Hdrlase_AstB"/>
</dbReference>